<keyword evidence="2" id="KW-1185">Reference proteome</keyword>
<dbReference type="CDD" id="cd00565">
    <property type="entry name" value="Ubl_ThiS"/>
    <property type="match status" value="1"/>
</dbReference>
<name>A0A0X3TQS3_9RHOB</name>
<dbReference type="RefSeq" id="WP_068347244.1">
    <property type="nucleotide sequence ID" value="NZ_LQBQ01000023.1"/>
</dbReference>
<proteinExistence type="predicted"/>
<protein>
    <submittedName>
        <fullName evidence="1">Thiamine biosynthesis protein ThiS</fullName>
    </submittedName>
</protein>
<sequence>MKIVLNGEPREVRAETLGELLAECGFSGRVATAVNEEFVPSGLRLAHKLAEGDRVEVVAPMQGG</sequence>
<dbReference type="OrthoDB" id="197113at2"/>
<reference evidence="2" key="1">
    <citation type="submission" date="2015-12" db="EMBL/GenBank/DDBJ databases">
        <authorList>
            <person name="Zhang G."/>
            <person name="Stingl U."/>
        </authorList>
    </citation>
    <scope>NUCLEOTIDE SEQUENCE [LARGE SCALE GENOMIC DNA]</scope>
    <source>
        <strain evidence="2">ZGT118</strain>
    </source>
</reference>
<dbReference type="PANTHER" id="PTHR34472:SF1">
    <property type="entry name" value="SULFUR CARRIER PROTEIN THIS"/>
    <property type="match status" value="1"/>
</dbReference>
<dbReference type="PANTHER" id="PTHR34472">
    <property type="entry name" value="SULFUR CARRIER PROTEIN THIS"/>
    <property type="match status" value="1"/>
</dbReference>
<dbReference type="InterPro" id="IPR010035">
    <property type="entry name" value="Thi_S"/>
</dbReference>
<accession>A0A0X3TQS3</accession>
<dbReference type="SUPFAM" id="SSF54285">
    <property type="entry name" value="MoaD/ThiS"/>
    <property type="match status" value="1"/>
</dbReference>
<dbReference type="InterPro" id="IPR016155">
    <property type="entry name" value="Mopterin_synth/thiamin_S_b"/>
</dbReference>
<organism evidence="1 2">
    <name type="scientific">Ruegeria marisrubri</name>
    <dbReference type="NCBI Taxonomy" id="1685379"/>
    <lineage>
        <taxon>Bacteria</taxon>
        <taxon>Pseudomonadati</taxon>
        <taxon>Pseudomonadota</taxon>
        <taxon>Alphaproteobacteria</taxon>
        <taxon>Rhodobacterales</taxon>
        <taxon>Roseobacteraceae</taxon>
        <taxon>Ruegeria</taxon>
    </lineage>
</organism>
<dbReference type="STRING" id="1685379.AVO45_08990"/>
<dbReference type="NCBIfam" id="TIGR01683">
    <property type="entry name" value="thiS"/>
    <property type="match status" value="1"/>
</dbReference>
<dbReference type="AlphaFoldDB" id="A0A0X3TQS3"/>
<gene>
    <name evidence="1" type="ORF">AVO45_08990</name>
</gene>
<dbReference type="Pfam" id="PF02597">
    <property type="entry name" value="ThiS"/>
    <property type="match status" value="1"/>
</dbReference>
<dbReference type="InterPro" id="IPR003749">
    <property type="entry name" value="ThiS/MoaD-like"/>
</dbReference>
<dbReference type="Proteomes" id="UP000053791">
    <property type="component" value="Unassembled WGS sequence"/>
</dbReference>
<dbReference type="Gene3D" id="3.10.20.30">
    <property type="match status" value="1"/>
</dbReference>
<comment type="caution">
    <text evidence="1">The sequence shown here is derived from an EMBL/GenBank/DDBJ whole genome shotgun (WGS) entry which is preliminary data.</text>
</comment>
<evidence type="ECO:0000313" key="1">
    <source>
        <dbReference type="EMBL" id="KUJ78084.1"/>
    </source>
</evidence>
<dbReference type="InterPro" id="IPR012675">
    <property type="entry name" value="Beta-grasp_dom_sf"/>
</dbReference>
<evidence type="ECO:0000313" key="2">
    <source>
        <dbReference type="Proteomes" id="UP000053791"/>
    </source>
</evidence>
<dbReference type="EMBL" id="LQBQ01000023">
    <property type="protein sequence ID" value="KUJ78084.1"/>
    <property type="molecule type" value="Genomic_DNA"/>
</dbReference>